<reference evidence="2" key="1">
    <citation type="submission" date="2017-01" db="EMBL/GenBank/DDBJ databases">
        <authorList>
            <person name="Brunel B."/>
        </authorList>
    </citation>
    <scope>NUCLEOTIDE SEQUENCE [LARGE SCALE GENOMIC DNA]</scope>
</reference>
<organism evidence="1 2">
    <name type="scientific">Mesorhizobium prunaredense</name>
    <dbReference type="NCBI Taxonomy" id="1631249"/>
    <lineage>
        <taxon>Bacteria</taxon>
        <taxon>Pseudomonadati</taxon>
        <taxon>Pseudomonadota</taxon>
        <taxon>Alphaproteobacteria</taxon>
        <taxon>Hyphomicrobiales</taxon>
        <taxon>Phyllobacteriaceae</taxon>
        <taxon>Mesorhizobium</taxon>
    </lineage>
</organism>
<proteinExistence type="predicted"/>
<dbReference type="EMBL" id="FTPD01000045">
    <property type="protein sequence ID" value="SIT58169.1"/>
    <property type="molecule type" value="Genomic_DNA"/>
</dbReference>
<dbReference type="STRING" id="1631249.BQ8794_50271"/>
<dbReference type="AlphaFoldDB" id="A0A1R3VE39"/>
<sequence>MESACRTPLNGADCLKRLLVHGFGEISIKTAWATQFAAYTSIARAVPSYDLVVPDALPRLNASVAAVREMIAEQAFQAVSQPAET</sequence>
<keyword evidence="2" id="KW-1185">Reference proteome</keyword>
<protein>
    <submittedName>
        <fullName evidence="1">Uncharacterized protein</fullName>
    </submittedName>
</protein>
<accession>A0A1R3VE39</accession>
<evidence type="ECO:0000313" key="2">
    <source>
        <dbReference type="Proteomes" id="UP000188388"/>
    </source>
</evidence>
<gene>
    <name evidence="1" type="ORF">BQ8794_50271</name>
</gene>
<evidence type="ECO:0000313" key="1">
    <source>
        <dbReference type="EMBL" id="SIT58169.1"/>
    </source>
</evidence>
<dbReference type="Proteomes" id="UP000188388">
    <property type="component" value="Unassembled WGS sequence"/>
</dbReference>
<name>A0A1R3VE39_9HYPH</name>